<sequence length="46" mass="4844">MKRIVGAGVYLCGWSMGRGIVAMAARRLVLGSPVVDWTSPIALGAR</sequence>
<dbReference type="Proteomes" id="UP001589646">
    <property type="component" value="Unassembled WGS sequence"/>
</dbReference>
<evidence type="ECO:0000313" key="2">
    <source>
        <dbReference type="Proteomes" id="UP001589646"/>
    </source>
</evidence>
<comment type="caution">
    <text evidence="1">The sequence shown here is derived from an EMBL/GenBank/DDBJ whole genome shotgun (WGS) entry which is preliminary data.</text>
</comment>
<proteinExistence type="predicted"/>
<organism evidence="1 2">
    <name type="scientific">Nonomuraea roseola</name>
    <dbReference type="NCBI Taxonomy" id="46179"/>
    <lineage>
        <taxon>Bacteria</taxon>
        <taxon>Bacillati</taxon>
        <taxon>Actinomycetota</taxon>
        <taxon>Actinomycetes</taxon>
        <taxon>Streptosporangiales</taxon>
        <taxon>Streptosporangiaceae</taxon>
        <taxon>Nonomuraea</taxon>
    </lineage>
</organism>
<protein>
    <submittedName>
        <fullName evidence="1">Uncharacterized protein</fullName>
    </submittedName>
</protein>
<dbReference type="EMBL" id="JBHMCE010000007">
    <property type="protein sequence ID" value="MFB9529768.1"/>
    <property type="molecule type" value="Genomic_DNA"/>
</dbReference>
<keyword evidence="2" id="KW-1185">Reference proteome</keyword>
<gene>
    <name evidence="1" type="ORF">ACFFRN_24455</name>
</gene>
<name>A0ABV5Q3D4_9ACTN</name>
<dbReference type="RefSeq" id="WP_346127847.1">
    <property type="nucleotide sequence ID" value="NZ_BAAAXC010000015.1"/>
</dbReference>
<evidence type="ECO:0000313" key="1">
    <source>
        <dbReference type="EMBL" id="MFB9529768.1"/>
    </source>
</evidence>
<accession>A0ABV5Q3D4</accession>
<reference evidence="1 2" key="1">
    <citation type="submission" date="2024-09" db="EMBL/GenBank/DDBJ databases">
        <authorList>
            <person name="Sun Q."/>
            <person name="Mori K."/>
        </authorList>
    </citation>
    <scope>NUCLEOTIDE SEQUENCE [LARGE SCALE GENOMIC DNA]</scope>
    <source>
        <strain evidence="1 2">JCM 3323</strain>
    </source>
</reference>